<keyword evidence="4" id="KW-1133">Transmembrane helix</keyword>
<dbReference type="InterPro" id="IPR023365">
    <property type="entry name" value="Sortase_dom-sf"/>
</dbReference>
<dbReference type="InterPro" id="IPR042003">
    <property type="entry name" value="Sortase_E"/>
</dbReference>
<evidence type="ECO:0000313" key="6">
    <source>
        <dbReference type="Proteomes" id="UP000219435"/>
    </source>
</evidence>
<evidence type="ECO:0000256" key="2">
    <source>
        <dbReference type="PIRSR" id="PIRSR605754-1"/>
    </source>
</evidence>
<dbReference type="EMBL" id="OBQI01000001">
    <property type="protein sequence ID" value="SOC47866.1"/>
    <property type="molecule type" value="Genomic_DNA"/>
</dbReference>
<dbReference type="Proteomes" id="UP000219435">
    <property type="component" value="Unassembled WGS sequence"/>
</dbReference>
<gene>
    <name evidence="5" type="ORF">SAMN05660748_1090</name>
</gene>
<dbReference type="InterPro" id="IPR053465">
    <property type="entry name" value="Sortase_Class_E"/>
</dbReference>
<dbReference type="SUPFAM" id="SSF63817">
    <property type="entry name" value="Sortase"/>
    <property type="match status" value="1"/>
</dbReference>
<dbReference type="Pfam" id="PF04203">
    <property type="entry name" value="Sortase"/>
    <property type="match status" value="1"/>
</dbReference>
<sequence>MTDPDWARREDRTEPWDRVPALGGPPPRSRPPVPGAPTSEPAPAPEPTAVDRPADRARGWDSWGEAWADDEGHDVDWDDAPRGRGFWRSAALGAGELLVTAGMVLLLFVAYEVYVTDFLTGQRQDELSTELREQWAAEPADRGSITQVELGDAFGVLRIPRLGEDYTRVILEGTEEKQLSQGPGHYVDSALPGEVGNVALAGHRVGKGSPFLELDAMQAGDPIVVETRDSWFVYRVLGEDDPSGIPGMHIVSPTAVEVVSPTPNAAVTAAPSGAYLTLTTCHPRYSARQRLIIHARLDGGPISKAEFPDGPDALFER</sequence>
<dbReference type="AlphaFoldDB" id="A0A285V4E2"/>
<dbReference type="RefSeq" id="WP_141437062.1">
    <property type="nucleotide sequence ID" value="NZ_OBQI01000001.1"/>
</dbReference>
<dbReference type="OrthoDB" id="5242879at2"/>
<organism evidence="5 6">
    <name type="scientific">Blastococcus aggregatus</name>
    <dbReference type="NCBI Taxonomy" id="38502"/>
    <lineage>
        <taxon>Bacteria</taxon>
        <taxon>Bacillati</taxon>
        <taxon>Actinomycetota</taxon>
        <taxon>Actinomycetes</taxon>
        <taxon>Geodermatophilales</taxon>
        <taxon>Geodermatophilaceae</taxon>
        <taxon>Blastococcus</taxon>
    </lineage>
</organism>
<reference evidence="6" key="1">
    <citation type="submission" date="2017-08" db="EMBL/GenBank/DDBJ databases">
        <authorList>
            <person name="Varghese N."/>
            <person name="Submissions S."/>
        </authorList>
    </citation>
    <scope>NUCLEOTIDE SEQUENCE [LARGE SCALE GENOMIC DNA]</scope>
    <source>
        <strain evidence="6">DSM 4725</strain>
    </source>
</reference>
<evidence type="ECO:0000256" key="3">
    <source>
        <dbReference type="SAM" id="MobiDB-lite"/>
    </source>
</evidence>
<dbReference type="Gene3D" id="2.40.260.10">
    <property type="entry name" value="Sortase"/>
    <property type="match status" value="1"/>
</dbReference>
<feature type="transmembrane region" description="Helical" evidence="4">
    <location>
        <begin position="90"/>
        <end position="111"/>
    </location>
</feature>
<keyword evidence="6" id="KW-1185">Reference proteome</keyword>
<feature type="compositionally biased region" description="Basic and acidic residues" evidence="3">
    <location>
        <begin position="1"/>
        <end position="17"/>
    </location>
</feature>
<feature type="region of interest" description="Disordered" evidence="3">
    <location>
        <begin position="1"/>
        <end position="58"/>
    </location>
</feature>
<name>A0A285V4E2_9ACTN</name>
<evidence type="ECO:0000256" key="4">
    <source>
        <dbReference type="SAM" id="Phobius"/>
    </source>
</evidence>
<evidence type="ECO:0000256" key="1">
    <source>
        <dbReference type="ARBA" id="ARBA00022801"/>
    </source>
</evidence>
<dbReference type="InterPro" id="IPR005754">
    <property type="entry name" value="Sortase"/>
</dbReference>
<dbReference type="GO" id="GO:0016787">
    <property type="term" value="F:hydrolase activity"/>
    <property type="evidence" value="ECO:0007669"/>
    <property type="project" value="UniProtKB-KW"/>
</dbReference>
<protein>
    <submittedName>
        <fullName evidence="5">Sortase A</fullName>
    </submittedName>
</protein>
<evidence type="ECO:0000313" key="5">
    <source>
        <dbReference type="EMBL" id="SOC47866.1"/>
    </source>
</evidence>
<keyword evidence="4" id="KW-0812">Transmembrane</keyword>
<dbReference type="CDD" id="cd05830">
    <property type="entry name" value="Sortase_E"/>
    <property type="match status" value="1"/>
</dbReference>
<proteinExistence type="predicted"/>
<feature type="compositionally biased region" description="Pro residues" evidence="3">
    <location>
        <begin position="23"/>
        <end position="46"/>
    </location>
</feature>
<feature type="active site" description="Proton donor/acceptor" evidence="2">
    <location>
        <position position="203"/>
    </location>
</feature>
<keyword evidence="4" id="KW-0472">Membrane</keyword>
<feature type="active site" description="Acyl-thioester intermediate" evidence="2">
    <location>
        <position position="281"/>
    </location>
</feature>
<keyword evidence="1" id="KW-0378">Hydrolase</keyword>
<accession>A0A285V4E2</accession>
<dbReference type="NCBIfam" id="NF033747">
    <property type="entry name" value="class_E_sortase"/>
    <property type="match status" value="1"/>
</dbReference>